<dbReference type="InterPro" id="IPR000719">
    <property type="entry name" value="Prot_kinase_dom"/>
</dbReference>
<dbReference type="InterPro" id="IPR011009">
    <property type="entry name" value="Kinase-like_dom_sf"/>
</dbReference>
<dbReference type="AlphaFoldDB" id="A0A1D1WAG8"/>
<keyword evidence="2" id="KW-0808">Transferase</keyword>
<dbReference type="Gene3D" id="1.10.510.10">
    <property type="entry name" value="Transferase(Phosphotransferase) domain 1"/>
    <property type="match status" value="2"/>
</dbReference>
<evidence type="ECO:0000256" key="4">
    <source>
        <dbReference type="ARBA" id="ARBA00022777"/>
    </source>
</evidence>
<dbReference type="Proteomes" id="UP000186922">
    <property type="component" value="Unassembled WGS sequence"/>
</dbReference>
<keyword evidence="1" id="KW-0723">Serine/threonine-protein kinase</keyword>
<gene>
    <name evidence="7" type="primary">RvY_19050-1</name>
    <name evidence="7" type="synonym">RvY_19050.1</name>
    <name evidence="7" type="ORF">RvY_19050</name>
</gene>
<evidence type="ECO:0000256" key="2">
    <source>
        <dbReference type="ARBA" id="ARBA00022679"/>
    </source>
</evidence>
<name>A0A1D1WAG8_RAMVA</name>
<evidence type="ECO:0000313" key="7">
    <source>
        <dbReference type="EMBL" id="GAV09528.1"/>
    </source>
</evidence>
<dbReference type="SMART" id="SM00220">
    <property type="entry name" value="S_TKc"/>
    <property type="match status" value="1"/>
</dbReference>
<dbReference type="PROSITE" id="PS00108">
    <property type="entry name" value="PROTEIN_KINASE_ST"/>
    <property type="match status" value="1"/>
</dbReference>
<dbReference type="STRING" id="947166.A0A1D1WAG8"/>
<keyword evidence="8" id="KW-1185">Reference proteome</keyword>
<feature type="domain" description="Protein kinase" evidence="6">
    <location>
        <begin position="212"/>
        <end position="493"/>
    </location>
</feature>
<evidence type="ECO:0000256" key="3">
    <source>
        <dbReference type="ARBA" id="ARBA00022741"/>
    </source>
</evidence>
<dbReference type="PANTHER" id="PTHR11584:SF369">
    <property type="entry name" value="MITOGEN-ACTIVATED PROTEIN KINASE KINASE KINASE 19-RELATED"/>
    <property type="match status" value="1"/>
</dbReference>
<organism evidence="7 8">
    <name type="scientific">Ramazzottius varieornatus</name>
    <name type="common">Water bear</name>
    <name type="synonym">Tardigrade</name>
    <dbReference type="NCBI Taxonomy" id="947166"/>
    <lineage>
        <taxon>Eukaryota</taxon>
        <taxon>Metazoa</taxon>
        <taxon>Ecdysozoa</taxon>
        <taxon>Tardigrada</taxon>
        <taxon>Eutardigrada</taxon>
        <taxon>Parachela</taxon>
        <taxon>Hypsibioidea</taxon>
        <taxon>Ramazzottiidae</taxon>
        <taxon>Ramazzottius</taxon>
    </lineage>
</organism>
<evidence type="ECO:0000256" key="5">
    <source>
        <dbReference type="ARBA" id="ARBA00022840"/>
    </source>
</evidence>
<dbReference type="PROSITE" id="PS50011">
    <property type="entry name" value="PROTEIN_KINASE_DOM"/>
    <property type="match status" value="2"/>
</dbReference>
<dbReference type="OrthoDB" id="10020384at2759"/>
<keyword evidence="3" id="KW-0547">Nucleotide-binding</keyword>
<keyword evidence="5" id="KW-0067">ATP-binding</keyword>
<dbReference type="GO" id="GO:0004674">
    <property type="term" value="F:protein serine/threonine kinase activity"/>
    <property type="evidence" value="ECO:0007669"/>
    <property type="project" value="UniProtKB-KW"/>
</dbReference>
<protein>
    <recommendedName>
        <fullName evidence="6">Protein kinase domain-containing protein</fullName>
    </recommendedName>
</protein>
<sequence>MRMMTSSRLQNWTSQILNGLSYLHAQHIVHTNLTGNNVLLNCADVDKCVLKIADLASITQLKGATAMPNEVFFGGTLSYMSPEMFMQYFLSETERQFVVGTKTDIWSFGCLCLEMMSGTAPQYEALVRNDELDIADSSGMPKIRAMRAIIGGAVPSFLRKCSLSIVEFVLDCLELNPDMRWVAKALLESRFYKVDANALKWDSNEESTNIPFEREEYLTGGNSGVQIHVGRLVVEDNEQKEIIIKTTPLPPQGEARERYIFASKRRALKILRLDHPHIVSYIDFRYSNSRVHPQCEVLMEYCTGGTLAAASRQQRPCPELFRKWCQQILLGIEYLHHWRIIHRDIKGENIFLSSPHRSTCVLKIGDLDDITVLSRERSEGQNVSFRGTDPFLSAEMYALHGLMNEYEKHRVGRKTDIWSYGCVVLQMWMGKSPAYTNERISDAGTLVAGTSQRIRPQLPDDLPVDIAVLVNSCVEVDPQRRLDATELLKCSFFANN</sequence>
<evidence type="ECO:0000259" key="6">
    <source>
        <dbReference type="PROSITE" id="PS50011"/>
    </source>
</evidence>
<dbReference type="SUPFAM" id="SSF56112">
    <property type="entry name" value="Protein kinase-like (PK-like)"/>
    <property type="match status" value="2"/>
</dbReference>
<dbReference type="Pfam" id="PF00069">
    <property type="entry name" value="Pkinase"/>
    <property type="match status" value="2"/>
</dbReference>
<dbReference type="InterPro" id="IPR008271">
    <property type="entry name" value="Ser/Thr_kinase_AS"/>
</dbReference>
<reference evidence="7 8" key="1">
    <citation type="journal article" date="2016" name="Nat. Commun.">
        <title>Extremotolerant tardigrade genome and improved radiotolerance of human cultured cells by tardigrade-unique protein.</title>
        <authorList>
            <person name="Hashimoto T."/>
            <person name="Horikawa D.D."/>
            <person name="Saito Y."/>
            <person name="Kuwahara H."/>
            <person name="Kozuka-Hata H."/>
            <person name="Shin-I T."/>
            <person name="Minakuchi Y."/>
            <person name="Ohishi K."/>
            <person name="Motoyama A."/>
            <person name="Aizu T."/>
            <person name="Enomoto A."/>
            <person name="Kondo K."/>
            <person name="Tanaka S."/>
            <person name="Hara Y."/>
            <person name="Koshikawa S."/>
            <person name="Sagara H."/>
            <person name="Miura T."/>
            <person name="Yokobori S."/>
            <person name="Miyagawa K."/>
            <person name="Suzuki Y."/>
            <person name="Kubo T."/>
            <person name="Oyama M."/>
            <person name="Kohara Y."/>
            <person name="Fujiyama A."/>
            <person name="Arakawa K."/>
            <person name="Katayama T."/>
            <person name="Toyoda A."/>
            <person name="Kunieda T."/>
        </authorList>
    </citation>
    <scope>NUCLEOTIDE SEQUENCE [LARGE SCALE GENOMIC DNA]</scope>
    <source>
        <strain evidence="7 8">YOKOZUNA-1</strain>
    </source>
</reference>
<dbReference type="EMBL" id="BDGG01000023">
    <property type="protein sequence ID" value="GAV09528.1"/>
    <property type="molecule type" value="Genomic_DNA"/>
</dbReference>
<keyword evidence="4" id="KW-0418">Kinase</keyword>
<accession>A0A1D1WAG8</accession>
<feature type="domain" description="Protein kinase" evidence="6">
    <location>
        <begin position="1"/>
        <end position="192"/>
    </location>
</feature>
<evidence type="ECO:0000256" key="1">
    <source>
        <dbReference type="ARBA" id="ARBA00022527"/>
    </source>
</evidence>
<evidence type="ECO:0000313" key="8">
    <source>
        <dbReference type="Proteomes" id="UP000186922"/>
    </source>
</evidence>
<dbReference type="PANTHER" id="PTHR11584">
    <property type="entry name" value="SERINE/THREONINE PROTEIN KINASE"/>
    <property type="match status" value="1"/>
</dbReference>
<dbReference type="GO" id="GO:0005524">
    <property type="term" value="F:ATP binding"/>
    <property type="evidence" value="ECO:0007669"/>
    <property type="project" value="UniProtKB-KW"/>
</dbReference>
<proteinExistence type="predicted"/>
<comment type="caution">
    <text evidence="7">The sequence shown here is derived from an EMBL/GenBank/DDBJ whole genome shotgun (WGS) entry which is preliminary data.</text>
</comment>